<protein>
    <submittedName>
        <fullName evidence="2">Uncharacterized protein</fullName>
    </submittedName>
</protein>
<evidence type="ECO:0000313" key="3">
    <source>
        <dbReference type="Proteomes" id="UP000195139"/>
    </source>
</evidence>
<dbReference type="AlphaFoldDB" id="A0A2C9XHV6"/>
<name>A0A2C9XHV6_9ENTE</name>
<sequence length="95" mass="11330">MKKDNQKQLIDDLIQFMRSGNRKTIAIADYIELTKSRKKWTEKQINDLYRALNRTKALSVSSSQYEKPMKVRDVETQKIRYIKITYTRTEAMLLV</sequence>
<dbReference type="Proteomes" id="UP000195139">
    <property type="component" value="Unassembled WGS sequence"/>
</dbReference>
<gene>
    <name evidence="2" type="ORF">A5880_003165</name>
    <name evidence="1" type="ORF">A5880_003210</name>
</gene>
<evidence type="ECO:0000313" key="1">
    <source>
        <dbReference type="EMBL" id="MEI5995619.1"/>
    </source>
</evidence>
<reference evidence="1 3" key="2">
    <citation type="submission" date="2018-07" db="EMBL/GenBank/DDBJ databases">
        <title>The Genome Sequence of Enterococcus sp. DIV0659b.</title>
        <authorList>
            <consortium name="The Broad Institute Genomics Platform"/>
            <consortium name="The Broad Institute Genomic Center for Infectious Diseases"/>
            <person name="Earl A."/>
            <person name="Manson A."/>
            <person name="Schwartman J."/>
            <person name="Gilmore M."/>
            <person name="Abouelleil A."/>
            <person name="Cao P."/>
            <person name="Chapman S."/>
            <person name="Cusick C."/>
            <person name="Shea T."/>
            <person name="Young S."/>
            <person name="Neafsey D."/>
            <person name="Nusbaum C."/>
            <person name="Birren B."/>
        </authorList>
    </citation>
    <scope>NUCLEOTIDE SEQUENCE [LARGE SCALE GENOMIC DNA]</scope>
    <source>
        <strain evidence="1 3">4G2_DIV0659</strain>
    </source>
</reference>
<organism evidence="2">
    <name type="scientific">Candidatus Enterococcus mansonii</name>
    <dbReference type="NCBI Taxonomy" id="1834181"/>
    <lineage>
        <taxon>Bacteria</taxon>
        <taxon>Bacillati</taxon>
        <taxon>Bacillota</taxon>
        <taxon>Bacilli</taxon>
        <taxon>Lactobacillales</taxon>
        <taxon>Enterococcaceae</taxon>
        <taxon>Enterococcus</taxon>
    </lineage>
</organism>
<keyword evidence="3" id="KW-1185">Reference proteome</keyword>
<accession>A0A2C9XHV6</accession>
<comment type="caution">
    <text evidence="2">The sequence shown here is derived from an EMBL/GenBank/DDBJ whole genome shotgun (WGS) entry which is preliminary data.</text>
</comment>
<dbReference type="STRING" id="1834181.A5880_003165"/>
<proteinExistence type="predicted"/>
<dbReference type="RefSeq" id="WP_086332003.1">
    <property type="nucleotide sequence ID" value="NZ_NGLE02000002.1"/>
</dbReference>
<evidence type="ECO:0000313" key="2">
    <source>
        <dbReference type="EMBL" id="OTO02769.1"/>
    </source>
</evidence>
<reference evidence="2" key="1">
    <citation type="submission" date="2017-05" db="EMBL/GenBank/DDBJ databases">
        <title>The Genome Sequence of Enterococcus sp. 4G2_DIV0659.</title>
        <authorList>
            <consortium name="The Broad Institute Genomics Platform"/>
            <consortium name="The Broad Institute Genomic Center for Infectious Diseases"/>
            <person name="Earl A."/>
            <person name="Manson A."/>
            <person name="Schwartman J."/>
            <person name="Gilmore M."/>
            <person name="Abouelleil A."/>
            <person name="Cao P."/>
            <person name="Chapman S."/>
            <person name="Cusick C."/>
            <person name="Shea T."/>
            <person name="Young S."/>
            <person name="Neafsey D."/>
            <person name="Nusbaum C."/>
            <person name="Birren B."/>
        </authorList>
    </citation>
    <scope>NUCLEOTIDE SEQUENCE [LARGE SCALE GENOMIC DNA]</scope>
    <source>
        <strain evidence="2">4G2_DIV0659</strain>
    </source>
</reference>
<dbReference type="EMBL" id="NGLE01000006">
    <property type="protein sequence ID" value="OTO02769.1"/>
    <property type="molecule type" value="Genomic_DNA"/>
</dbReference>
<dbReference type="EMBL" id="NGLE02000002">
    <property type="protein sequence ID" value="MEI5995619.1"/>
    <property type="molecule type" value="Genomic_DNA"/>
</dbReference>